<comment type="caution">
    <text evidence="2">The sequence shown here is derived from an EMBL/GenBank/DDBJ whole genome shotgun (WGS) entry which is preliminary data.</text>
</comment>
<dbReference type="PANTHER" id="PTHR42695:SF5">
    <property type="entry name" value="GLUTAMINE AMIDOTRANSFERASE YLR126C-RELATED"/>
    <property type="match status" value="1"/>
</dbReference>
<proteinExistence type="predicted"/>
<feature type="domain" description="Glutamine amidotransferase" evidence="1">
    <location>
        <begin position="43"/>
        <end position="201"/>
    </location>
</feature>
<dbReference type="Gene3D" id="3.40.50.880">
    <property type="match status" value="1"/>
</dbReference>
<evidence type="ECO:0000259" key="1">
    <source>
        <dbReference type="Pfam" id="PF00117"/>
    </source>
</evidence>
<protein>
    <submittedName>
        <fullName evidence="2">Type 1 glutamine amidotransferase</fullName>
    </submittedName>
</protein>
<dbReference type="PANTHER" id="PTHR42695">
    <property type="entry name" value="GLUTAMINE AMIDOTRANSFERASE YLR126C-RELATED"/>
    <property type="match status" value="1"/>
</dbReference>
<dbReference type="SUPFAM" id="SSF52317">
    <property type="entry name" value="Class I glutamine amidotransferase-like"/>
    <property type="match status" value="1"/>
</dbReference>
<accession>A0A7V5RPG1</accession>
<keyword evidence="2" id="KW-0315">Glutamine amidotransferase</keyword>
<dbReference type="InterPro" id="IPR044992">
    <property type="entry name" value="ChyE-like"/>
</dbReference>
<evidence type="ECO:0000313" key="2">
    <source>
        <dbReference type="EMBL" id="HHM02323.1"/>
    </source>
</evidence>
<dbReference type="GO" id="GO:0005829">
    <property type="term" value="C:cytosol"/>
    <property type="evidence" value="ECO:0007669"/>
    <property type="project" value="TreeGrafter"/>
</dbReference>
<dbReference type="InterPro" id="IPR029062">
    <property type="entry name" value="Class_I_gatase-like"/>
</dbReference>
<dbReference type="Pfam" id="PF00117">
    <property type="entry name" value="GATase"/>
    <property type="match status" value="1"/>
</dbReference>
<gene>
    <name evidence="2" type="ORF">ENJ15_04865</name>
</gene>
<dbReference type="PROSITE" id="PS51273">
    <property type="entry name" value="GATASE_TYPE_1"/>
    <property type="match status" value="1"/>
</dbReference>
<dbReference type="CDD" id="cd01741">
    <property type="entry name" value="GATase1_1"/>
    <property type="match status" value="1"/>
</dbReference>
<dbReference type="AlphaFoldDB" id="A0A7V5RPG1"/>
<organism evidence="2">
    <name type="scientific">Caldithrix abyssi</name>
    <dbReference type="NCBI Taxonomy" id="187145"/>
    <lineage>
        <taxon>Bacteria</taxon>
        <taxon>Pseudomonadati</taxon>
        <taxon>Calditrichota</taxon>
        <taxon>Calditrichia</taxon>
        <taxon>Calditrichales</taxon>
        <taxon>Calditrichaceae</taxon>
        <taxon>Caldithrix</taxon>
    </lineage>
</organism>
<sequence>MTNAPGMKYSGSINMAKRICIIRHITREGPGRFHGLIKKRGLDIHQYDLSQSLTLPDPAQYDGVLVMGGPQSANDTDERMTVMRGFVSGVLDSGTPYIGICLGMQLLVKAAGGQVVKSPRKEIGFFDPQKRPYENILTGEGKKDPLLRGLADRFPVFHLHGETVVLTPEIRLLATAPQCPNQIIRVNQTAYGLQGHPELNASMLDIWLREEPWLRESDPGEIKRQYRTLEPGYARVSETLIRNWPV</sequence>
<name>A0A7V5RPG1_CALAY</name>
<reference evidence="2" key="1">
    <citation type="journal article" date="2020" name="mSystems">
        <title>Genome- and Community-Level Interaction Insights into Carbon Utilization and Element Cycling Functions of Hydrothermarchaeota in Hydrothermal Sediment.</title>
        <authorList>
            <person name="Zhou Z."/>
            <person name="Liu Y."/>
            <person name="Xu W."/>
            <person name="Pan J."/>
            <person name="Luo Z.H."/>
            <person name="Li M."/>
        </authorList>
    </citation>
    <scope>NUCLEOTIDE SEQUENCE [LARGE SCALE GENOMIC DNA]</scope>
    <source>
        <strain evidence="2">HyVt-460</strain>
    </source>
</reference>
<dbReference type="Proteomes" id="UP000885771">
    <property type="component" value="Unassembled WGS sequence"/>
</dbReference>
<dbReference type="InterPro" id="IPR017926">
    <property type="entry name" value="GATASE"/>
</dbReference>
<dbReference type="EMBL" id="DRLI01000184">
    <property type="protein sequence ID" value="HHM02323.1"/>
    <property type="molecule type" value="Genomic_DNA"/>
</dbReference>
<dbReference type="PRINTS" id="PR00099">
    <property type="entry name" value="CPSGATASE"/>
</dbReference>